<sequence>MEHVIAEYFNPQDLVPAVGQGALGIEIKSGSPYIKYIENLDDKHTRICVEAERSFMRALKGDCHSTIGAYAQISGSDMNIVGIFEVNGEVVKKDITGNVEDYINLGNKLAEKIME</sequence>
<dbReference type="InterPro" id="IPR000860">
    <property type="entry name" value="HemC"/>
</dbReference>
<protein>
    <submittedName>
        <fullName evidence="2">Porphobilinogen deaminase</fullName>
        <ecNumber evidence="2">2.5.1.61</ecNumber>
    </submittedName>
</protein>
<dbReference type="GO" id="GO:0006783">
    <property type="term" value="P:heme biosynthetic process"/>
    <property type="evidence" value="ECO:0007669"/>
    <property type="project" value="TreeGrafter"/>
</dbReference>
<name>A0A645DMU0_9ZZZZ</name>
<dbReference type="GO" id="GO:0004418">
    <property type="term" value="F:hydroxymethylbilane synthase activity"/>
    <property type="evidence" value="ECO:0007669"/>
    <property type="project" value="UniProtKB-EC"/>
</dbReference>
<dbReference type="AlphaFoldDB" id="A0A645DMU0"/>
<dbReference type="GO" id="GO:0005737">
    <property type="term" value="C:cytoplasm"/>
    <property type="evidence" value="ECO:0007669"/>
    <property type="project" value="TreeGrafter"/>
</dbReference>
<feature type="domain" description="Porphobilinogen deaminase C-terminal" evidence="1">
    <location>
        <begin position="47"/>
        <end position="114"/>
    </location>
</feature>
<keyword evidence="2" id="KW-0808">Transferase</keyword>
<dbReference type="InterPro" id="IPR022418">
    <property type="entry name" value="Porphobilinogen_deaminase_C"/>
</dbReference>
<dbReference type="Gene3D" id="3.30.160.40">
    <property type="entry name" value="Porphobilinogen deaminase, C-terminal domain"/>
    <property type="match status" value="1"/>
</dbReference>
<dbReference type="SUPFAM" id="SSF54782">
    <property type="entry name" value="Porphobilinogen deaminase (hydroxymethylbilane synthase), C-terminal domain"/>
    <property type="match status" value="1"/>
</dbReference>
<dbReference type="Pfam" id="PF03900">
    <property type="entry name" value="Porphobil_deamC"/>
    <property type="match status" value="1"/>
</dbReference>
<organism evidence="2">
    <name type="scientific">bioreactor metagenome</name>
    <dbReference type="NCBI Taxonomy" id="1076179"/>
    <lineage>
        <taxon>unclassified sequences</taxon>
        <taxon>metagenomes</taxon>
        <taxon>ecological metagenomes</taxon>
    </lineage>
</organism>
<evidence type="ECO:0000259" key="1">
    <source>
        <dbReference type="Pfam" id="PF03900"/>
    </source>
</evidence>
<dbReference type="InterPro" id="IPR036803">
    <property type="entry name" value="Porphobilinogen_deaminase_C_sf"/>
</dbReference>
<dbReference type="PANTHER" id="PTHR11557:SF0">
    <property type="entry name" value="PORPHOBILINOGEN DEAMINASE"/>
    <property type="match status" value="1"/>
</dbReference>
<gene>
    <name evidence="2" type="primary">hemC_13</name>
    <name evidence="2" type="ORF">SDC9_137230</name>
</gene>
<evidence type="ECO:0000313" key="2">
    <source>
        <dbReference type="EMBL" id="MPM90113.1"/>
    </source>
</evidence>
<dbReference type="EC" id="2.5.1.61" evidence="2"/>
<dbReference type="PANTHER" id="PTHR11557">
    <property type="entry name" value="PORPHOBILINOGEN DEAMINASE"/>
    <property type="match status" value="1"/>
</dbReference>
<dbReference type="EMBL" id="VSSQ01037430">
    <property type="protein sequence ID" value="MPM90113.1"/>
    <property type="molecule type" value="Genomic_DNA"/>
</dbReference>
<accession>A0A645DMU0</accession>
<comment type="caution">
    <text evidence="2">The sequence shown here is derived from an EMBL/GenBank/DDBJ whole genome shotgun (WGS) entry which is preliminary data.</text>
</comment>
<reference evidence="2" key="1">
    <citation type="submission" date="2019-08" db="EMBL/GenBank/DDBJ databases">
        <authorList>
            <person name="Kucharzyk K."/>
            <person name="Murdoch R.W."/>
            <person name="Higgins S."/>
            <person name="Loffler F."/>
        </authorList>
    </citation>
    <scope>NUCLEOTIDE SEQUENCE</scope>
</reference>
<proteinExistence type="predicted"/>